<feature type="region of interest" description="Disordered" evidence="1">
    <location>
        <begin position="1"/>
        <end position="24"/>
    </location>
</feature>
<feature type="compositionally biased region" description="Basic and acidic residues" evidence="1">
    <location>
        <begin position="53"/>
        <end position="63"/>
    </location>
</feature>
<accession>A0ABP6LHJ8</accession>
<reference evidence="3" key="1">
    <citation type="journal article" date="2019" name="Int. J. Syst. Evol. Microbiol.">
        <title>The Global Catalogue of Microorganisms (GCM) 10K type strain sequencing project: providing services to taxonomists for standard genome sequencing and annotation.</title>
        <authorList>
            <consortium name="The Broad Institute Genomics Platform"/>
            <consortium name="The Broad Institute Genome Sequencing Center for Infectious Disease"/>
            <person name="Wu L."/>
            <person name="Ma J."/>
        </authorList>
    </citation>
    <scope>NUCLEOTIDE SEQUENCE [LARGE SCALE GENOMIC DNA]</scope>
    <source>
        <strain evidence="3">JCM 9091</strain>
    </source>
</reference>
<evidence type="ECO:0000313" key="2">
    <source>
        <dbReference type="EMBL" id="GAA3041667.1"/>
    </source>
</evidence>
<comment type="caution">
    <text evidence="2">The sequence shown here is derived from an EMBL/GenBank/DDBJ whole genome shotgun (WGS) entry which is preliminary data.</text>
</comment>
<organism evidence="2 3">
    <name type="scientific">Streptomyces glomeratus</name>
    <dbReference type="NCBI Taxonomy" id="284452"/>
    <lineage>
        <taxon>Bacteria</taxon>
        <taxon>Bacillati</taxon>
        <taxon>Actinomycetota</taxon>
        <taxon>Actinomycetes</taxon>
        <taxon>Kitasatosporales</taxon>
        <taxon>Streptomycetaceae</taxon>
        <taxon>Streptomyces</taxon>
    </lineage>
</organism>
<dbReference type="EMBL" id="BAAAUF010000018">
    <property type="protein sequence ID" value="GAA3041667.1"/>
    <property type="molecule type" value="Genomic_DNA"/>
</dbReference>
<dbReference type="Proteomes" id="UP001501532">
    <property type="component" value="Unassembled WGS sequence"/>
</dbReference>
<proteinExistence type="predicted"/>
<name>A0ABP6LHJ8_9ACTN</name>
<feature type="compositionally biased region" description="Low complexity" evidence="1">
    <location>
        <begin position="1"/>
        <end position="21"/>
    </location>
</feature>
<sequence>MRTAGSAEAEPAAATLSATEPKSTASAVAAEVLRMRTVMKPPQEIPGSPGDESAARHPDATAA</sequence>
<evidence type="ECO:0000256" key="1">
    <source>
        <dbReference type="SAM" id="MobiDB-lite"/>
    </source>
</evidence>
<evidence type="ECO:0000313" key="3">
    <source>
        <dbReference type="Proteomes" id="UP001501532"/>
    </source>
</evidence>
<gene>
    <name evidence="2" type="ORF">GCM10010448_25360</name>
</gene>
<feature type="region of interest" description="Disordered" evidence="1">
    <location>
        <begin position="36"/>
        <end position="63"/>
    </location>
</feature>
<keyword evidence="3" id="KW-1185">Reference proteome</keyword>
<protein>
    <submittedName>
        <fullName evidence="2">Uncharacterized protein</fullName>
    </submittedName>
</protein>